<name>A0ABP0E8B3_9ASCO</name>
<protein>
    <submittedName>
        <fullName evidence="2">Genetic interactor of prohibitin 7, mitochondrial</fullName>
    </submittedName>
</protein>
<feature type="region of interest" description="Disordered" evidence="1">
    <location>
        <begin position="26"/>
        <end position="70"/>
    </location>
</feature>
<gene>
    <name evidence="2" type="primary">GEP7</name>
    <name evidence="2" type="ORF">CAAN4_A04588</name>
</gene>
<dbReference type="SUPFAM" id="SSF81406">
    <property type="entry name" value="Mitochondrial cytochrome c oxidase subunit IV"/>
    <property type="match status" value="1"/>
</dbReference>
<evidence type="ECO:0000313" key="2">
    <source>
        <dbReference type="EMBL" id="CAK7892815.1"/>
    </source>
</evidence>
<feature type="region of interest" description="Disordered" evidence="1">
    <location>
        <begin position="84"/>
        <end position="105"/>
    </location>
</feature>
<dbReference type="EMBL" id="OZ004253">
    <property type="protein sequence ID" value="CAK7892815.1"/>
    <property type="molecule type" value="Genomic_DNA"/>
</dbReference>
<evidence type="ECO:0000256" key="1">
    <source>
        <dbReference type="SAM" id="MobiDB-lite"/>
    </source>
</evidence>
<keyword evidence="3" id="KW-1185">Reference proteome</keyword>
<dbReference type="InterPro" id="IPR036639">
    <property type="entry name" value="Cyt_c_oxidase_su4_sf"/>
</dbReference>
<dbReference type="Gene3D" id="1.10.442.10">
    <property type="entry name" value="Cytochrome c oxidase subunit IV"/>
    <property type="match status" value="1"/>
</dbReference>
<organism evidence="2 3">
    <name type="scientific">[Candida] anglica</name>
    <dbReference type="NCBI Taxonomy" id="148631"/>
    <lineage>
        <taxon>Eukaryota</taxon>
        <taxon>Fungi</taxon>
        <taxon>Dikarya</taxon>
        <taxon>Ascomycota</taxon>
        <taxon>Saccharomycotina</taxon>
        <taxon>Pichiomycetes</taxon>
        <taxon>Debaryomycetaceae</taxon>
        <taxon>Kurtzmaniella</taxon>
    </lineage>
</organism>
<evidence type="ECO:0000313" key="3">
    <source>
        <dbReference type="Proteomes" id="UP001497600"/>
    </source>
</evidence>
<sequence>MYRILTRPTVRVANVQKRLLISTTNLSAETPSGKAPGFPQQAPQTGASNSSSTTAPSPTHTRAASPADGEAAALAIQSIKDIGSILSSSPPGEDDETQPIDSKPVWENPALFGTLSLLHQGQVQKELQEKFDRSWHKLSIKDKKLGYYMAYGNWGVREEFDNWKSAQSPPLDLPFTIPSKVQTSTPSPETPVHKTEPAVVLAETAVRKPQFDTKKIDPVTKFFLYMIVFVAMLAIHRDKTIGEEGRPVEQIIADPYEELRKAEARAEAERQRLLEEERLRRKWYYLWLR</sequence>
<feature type="compositionally biased region" description="Low complexity" evidence="1">
    <location>
        <begin position="45"/>
        <end position="67"/>
    </location>
</feature>
<accession>A0ABP0E8B3</accession>
<proteinExistence type="predicted"/>
<dbReference type="Proteomes" id="UP001497600">
    <property type="component" value="Chromosome A"/>
</dbReference>
<reference evidence="2 3" key="1">
    <citation type="submission" date="2024-01" db="EMBL/GenBank/DDBJ databases">
        <authorList>
            <consortium name="Genoscope - CEA"/>
            <person name="William W."/>
        </authorList>
    </citation>
    <scope>NUCLEOTIDE SEQUENCE [LARGE SCALE GENOMIC DNA]</scope>
    <source>
        <strain evidence="2 3">29B2s-10</strain>
    </source>
</reference>